<reference evidence="10" key="1">
    <citation type="submission" date="2024-04" db="EMBL/GenBank/DDBJ databases">
        <title>Salinicola lusitanus LLJ914,a marine bacterium isolated from the Okinawa Trough.</title>
        <authorList>
            <person name="Li J."/>
        </authorList>
    </citation>
    <scope>NUCLEOTIDE SEQUENCE [LARGE SCALE GENOMIC DNA]</scope>
</reference>
<comment type="caution">
    <text evidence="6">Lacks conserved residue(s) required for the propagation of feature annotation.</text>
</comment>
<keyword evidence="4" id="KW-0325">Glycoprotein</keyword>
<evidence type="ECO:0000256" key="2">
    <source>
        <dbReference type="ARBA" id="ARBA00022737"/>
    </source>
</evidence>
<dbReference type="Gene3D" id="2.10.25.10">
    <property type="entry name" value="Laminin"/>
    <property type="match status" value="1"/>
</dbReference>
<dbReference type="Proteomes" id="UP001460270">
    <property type="component" value="Unassembled WGS sequence"/>
</dbReference>
<keyword evidence="3 6" id="KW-1015">Disulfide bond</keyword>
<feature type="disulfide bond" evidence="6">
    <location>
        <begin position="29"/>
        <end position="38"/>
    </location>
</feature>
<keyword evidence="2" id="KW-0677">Repeat</keyword>
<organism evidence="9 10">
    <name type="scientific">Mugilogobius chulae</name>
    <name type="common">yellowstripe goby</name>
    <dbReference type="NCBI Taxonomy" id="88201"/>
    <lineage>
        <taxon>Eukaryota</taxon>
        <taxon>Metazoa</taxon>
        <taxon>Chordata</taxon>
        <taxon>Craniata</taxon>
        <taxon>Vertebrata</taxon>
        <taxon>Euteleostomi</taxon>
        <taxon>Actinopterygii</taxon>
        <taxon>Neopterygii</taxon>
        <taxon>Teleostei</taxon>
        <taxon>Neoteleostei</taxon>
        <taxon>Acanthomorphata</taxon>
        <taxon>Gobiaria</taxon>
        <taxon>Gobiiformes</taxon>
        <taxon>Gobioidei</taxon>
        <taxon>Gobiidae</taxon>
        <taxon>Gobionellinae</taxon>
        <taxon>Mugilogobius</taxon>
    </lineage>
</organism>
<dbReference type="InterPro" id="IPR050440">
    <property type="entry name" value="Laminin/Netrin_ECM"/>
</dbReference>
<evidence type="ECO:0000256" key="1">
    <source>
        <dbReference type="ARBA" id="ARBA00022729"/>
    </source>
</evidence>
<dbReference type="PROSITE" id="PS50027">
    <property type="entry name" value="EGF_LAM_2"/>
    <property type="match status" value="1"/>
</dbReference>
<dbReference type="CDD" id="cd00055">
    <property type="entry name" value="EGF_Lam"/>
    <property type="match status" value="1"/>
</dbReference>
<keyword evidence="1" id="KW-0732">Signal</keyword>
<sequence>MGGVCEQCGCSNWGALSSTCNKTSGQCECKTGVRGQHCDQCQERHVMEAGHCISCNDQCTGVLLDDLDILHSHLSSVNVSGLLRAPYSQLVALENRTRTIQATDHSGFRAHAVSQKISEVTDFWSKWTEQQIIPLPECTAAGKRPQTEQKNHRAIPRGGASKQD</sequence>
<feature type="region of interest" description="Disordered" evidence="7">
    <location>
        <begin position="139"/>
        <end position="164"/>
    </location>
</feature>
<evidence type="ECO:0000313" key="9">
    <source>
        <dbReference type="EMBL" id="KAK7893587.1"/>
    </source>
</evidence>
<comment type="caution">
    <text evidence="9">The sequence shown here is derived from an EMBL/GenBank/DDBJ whole genome shotgun (WGS) entry which is preliminary data.</text>
</comment>
<keyword evidence="5 6" id="KW-0424">Laminin EGF-like domain</keyword>
<dbReference type="SMART" id="SM00180">
    <property type="entry name" value="EGF_Lam"/>
    <property type="match status" value="1"/>
</dbReference>
<name>A0AAW0NCA7_9GOBI</name>
<dbReference type="Pfam" id="PF00053">
    <property type="entry name" value="EGF_laminin"/>
    <property type="match status" value="1"/>
</dbReference>
<dbReference type="SUPFAM" id="SSF57196">
    <property type="entry name" value="EGF/Laminin"/>
    <property type="match status" value="1"/>
</dbReference>
<dbReference type="GO" id="GO:0070831">
    <property type="term" value="P:basement membrane assembly"/>
    <property type="evidence" value="ECO:0007669"/>
    <property type="project" value="TreeGrafter"/>
</dbReference>
<dbReference type="GO" id="GO:0043256">
    <property type="term" value="C:laminin complex"/>
    <property type="evidence" value="ECO:0007669"/>
    <property type="project" value="TreeGrafter"/>
</dbReference>
<dbReference type="GO" id="GO:0034446">
    <property type="term" value="P:substrate adhesion-dependent cell spreading"/>
    <property type="evidence" value="ECO:0007669"/>
    <property type="project" value="TreeGrafter"/>
</dbReference>
<dbReference type="PANTHER" id="PTHR10574:SF298">
    <property type="entry name" value="MULTIPLE EPIDERMAL GROWTH FACTOR-LIKE DOMAINS PROTEIN 9"/>
    <property type="match status" value="1"/>
</dbReference>
<evidence type="ECO:0000256" key="3">
    <source>
        <dbReference type="ARBA" id="ARBA00023157"/>
    </source>
</evidence>
<evidence type="ECO:0000256" key="7">
    <source>
        <dbReference type="SAM" id="MobiDB-lite"/>
    </source>
</evidence>
<dbReference type="FunFam" id="2.10.25.10:FF:000242">
    <property type="entry name" value="Laminin subunit alpha 1"/>
    <property type="match status" value="1"/>
</dbReference>
<dbReference type="EMBL" id="JBBPFD010000016">
    <property type="protein sequence ID" value="KAK7893587.1"/>
    <property type="molecule type" value="Genomic_DNA"/>
</dbReference>
<feature type="domain" description="Laminin EGF-like" evidence="8">
    <location>
        <begin position="8"/>
        <end position="54"/>
    </location>
</feature>
<feature type="disulfide bond" evidence="6">
    <location>
        <begin position="10"/>
        <end position="27"/>
    </location>
</feature>
<dbReference type="GO" id="GO:0009888">
    <property type="term" value="P:tissue development"/>
    <property type="evidence" value="ECO:0007669"/>
    <property type="project" value="TreeGrafter"/>
</dbReference>
<evidence type="ECO:0000259" key="8">
    <source>
        <dbReference type="PROSITE" id="PS50027"/>
    </source>
</evidence>
<evidence type="ECO:0000313" key="10">
    <source>
        <dbReference type="Proteomes" id="UP001460270"/>
    </source>
</evidence>
<dbReference type="GO" id="GO:0016477">
    <property type="term" value="P:cell migration"/>
    <property type="evidence" value="ECO:0007669"/>
    <property type="project" value="TreeGrafter"/>
</dbReference>
<dbReference type="PANTHER" id="PTHR10574">
    <property type="entry name" value="NETRIN/LAMININ-RELATED"/>
    <property type="match status" value="1"/>
</dbReference>
<gene>
    <name evidence="9" type="ORF">WMY93_022739</name>
</gene>
<feature type="disulfide bond" evidence="6">
    <location>
        <begin position="8"/>
        <end position="20"/>
    </location>
</feature>
<dbReference type="InterPro" id="IPR002049">
    <property type="entry name" value="LE_dom"/>
</dbReference>
<evidence type="ECO:0000256" key="5">
    <source>
        <dbReference type="ARBA" id="ARBA00023292"/>
    </source>
</evidence>
<dbReference type="AlphaFoldDB" id="A0AAW0NCA7"/>
<accession>A0AAW0NCA7</accession>
<dbReference type="GO" id="GO:0009887">
    <property type="term" value="P:animal organ morphogenesis"/>
    <property type="evidence" value="ECO:0007669"/>
    <property type="project" value="TreeGrafter"/>
</dbReference>
<protein>
    <recommendedName>
        <fullName evidence="8">Laminin EGF-like domain-containing protein</fullName>
    </recommendedName>
</protein>
<keyword evidence="10" id="KW-1185">Reference proteome</keyword>
<evidence type="ECO:0000256" key="4">
    <source>
        <dbReference type="ARBA" id="ARBA00023180"/>
    </source>
</evidence>
<evidence type="ECO:0000256" key="6">
    <source>
        <dbReference type="PROSITE-ProRule" id="PRU00460"/>
    </source>
</evidence>
<dbReference type="GO" id="GO:0007411">
    <property type="term" value="P:axon guidance"/>
    <property type="evidence" value="ECO:0007669"/>
    <property type="project" value="TreeGrafter"/>
</dbReference>
<proteinExistence type="predicted"/>